<dbReference type="Proteomes" id="UP000707731">
    <property type="component" value="Unassembled WGS sequence"/>
</dbReference>
<organism evidence="1 2">
    <name type="scientific">Nocardia higoensis</name>
    <dbReference type="NCBI Taxonomy" id="228599"/>
    <lineage>
        <taxon>Bacteria</taxon>
        <taxon>Bacillati</taxon>
        <taxon>Actinomycetota</taxon>
        <taxon>Actinomycetes</taxon>
        <taxon>Mycobacteriales</taxon>
        <taxon>Nocardiaceae</taxon>
        <taxon>Nocardia</taxon>
    </lineage>
</organism>
<accession>A0ABS0DIG3</accession>
<keyword evidence="2" id="KW-1185">Reference proteome</keyword>
<evidence type="ECO:0000313" key="2">
    <source>
        <dbReference type="Proteomes" id="UP000707731"/>
    </source>
</evidence>
<protein>
    <submittedName>
        <fullName evidence="1">Uncharacterized protein</fullName>
    </submittedName>
</protein>
<evidence type="ECO:0000313" key="1">
    <source>
        <dbReference type="EMBL" id="MBF6358251.1"/>
    </source>
</evidence>
<reference evidence="1 2" key="1">
    <citation type="submission" date="2020-10" db="EMBL/GenBank/DDBJ databases">
        <title>Identification of Nocardia species via Next-generation sequencing and recognition of intraspecies genetic diversity.</title>
        <authorList>
            <person name="Li P."/>
            <person name="Li P."/>
            <person name="Lu B."/>
        </authorList>
    </citation>
    <scope>NUCLEOTIDE SEQUENCE [LARGE SCALE GENOMIC DNA]</scope>
    <source>
        <strain evidence="1 2">BJ06-0143</strain>
    </source>
</reference>
<proteinExistence type="predicted"/>
<dbReference type="RefSeq" id="WP_195005091.1">
    <property type="nucleotide sequence ID" value="NZ_JADLQN010000011.1"/>
</dbReference>
<name>A0ABS0DIG3_9NOCA</name>
<comment type="caution">
    <text evidence="1">The sequence shown here is derived from an EMBL/GenBank/DDBJ whole genome shotgun (WGS) entry which is preliminary data.</text>
</comment>
<dbReference type="EMBL" id="JADLQN010000011">
    <property type="protein sequence ID" value="MBF6358251.1"/>
    <property type="molecule type" value="Genomic_DNA"/>
</dbReference>
<gene>
    <name evidence="1" type="ORF">IU449_27520</name>
</gene>
<sequence>MPESTRPNARLQRLVQAVTYVRAAAALWWIGSMLAADAETATSAVVRALVAALGVAVRILT</sequence>